<evidence type="ECO:0000313" key="2">
    <source>
        <dbReference type="EMBL" id="MBP1852077.1"/>
    </source>
</evidence>
<dbReference type="SUPFAM" id="SSF55729">
    <property type="entry name" value="Acyl-CoA N-acyltransferases (Nat)"/>
    <property type="match status" value="1"/>
</dbReference>
<dbReference type="InterPro" id="IPR038740">
    <property type="entry name" value="BioF2-like_GNAT_dom"/>
</dbReference>
<proteinExistence type="predicted"/>
<dbReference type="Proteomes" id="UP000759443">
    <property type="component" value="Unassembled WGS sequence"/>
</dbReference>
<feature type="domain" description="BioF2-like acetyltransferase" evidence="1">
    <location>
        <begin position="224"/>
        <end position="353"/>
    </location>
</feature>
<dbReference type="EMBL" id="JAGGJU010000010">
    <property type="protein sequence ID" value="MBP1852077.1"/>
    <property type="molecule type" value="Genomic_DNA"/>
</dbReference>
<sequence length="429" mass="48595">MTNPPIYSESMNSVANRMVGSLSPTPSTVERPVADVEMQIGKPGRILSLYPGRMGYDLQQELQFLTNRAMEPNIFFAAGFLAPAMPRLDERQVRLVLIRDENDKRSRMRLAMPFAIEKPGFSVGPSIIRTWSHPFGPLGTPLVDAEGAAETIEHMLEGLSSPAANLPGVMVLPDLRLDGAFTQMIRALAISLDMPLTVIDRVKRPMLASDFDGDDYMAQSISKEHRRELRRQRRILDADGSLTYSVARQPADVLERLEEFLTLEASGWKGRKRTAMVMDRYRAAFAREAVSNLAETDSVRIHTLDLNGEAIASMVVFVMGGEAYTWKTAYDERYSRLSPGKLLMEDLTRWNLDDANIDRTDSCAVPDHPIMSRFWREREEIGTLVIGLRRNSDRDVRQVSSQLHLYRNTRNVARILRDKILSRRARQTD</sequence>
<comment type="caution">
    <text evidence="2">The sequence shown here is derived from an EMBL/GenBank/DDBJ whole genome shotgun (WGS) entry which is preliminary data.</text>
</comment>
<dbReference type="Gene3D" id="3.40.630.30">
    <property type="match status" value="1"/>
</dbReference>
<dbReference type="Pfam" id="PF13480">
    <property type="entry name" value="Acetyltransf_6"/>
    <property type="match status" value="1"/>
</dbReference>
<protein>
    <recommendedName>
        <fullName evidence="1">BioF2-like acetyltransferase domain-containing protein</fullName>
    </recommendedName>
</protein>
<keyword evidence="3" id="KW-1185">Reference proteome</keyword>
<reference evidence="2 3" key="1">
    <citation type="submission" date="2021-03" db="EMBL/GenBank/DDBJ databases">
        <title>Genomic Encyclopedia of Type Strains, Phase IV (KMG-IV): sequencing the most valuable type-strain genomes for metagenomic binning, comparative biology and taxonomic classification.</title>
        <authorList>
            <person name="Goeker M."/>
        </authorList>
    </citation>
    <scope>NUCLEOTIDE SEQUENCE [LARGE SCALE GENOMIC DNA]</scope>
    <source>
        <strain evidence="2 3">DSM 21600</strain>
    </source>
</reference>
<dbReference type="InterPro" id="IPR016181">
    <property type="entry name" value="Acyl_CoA_acyltransferase"/>
</dbReference>
<accession>A0ABS4E2B8</accession>
<organism evidence="2 3">
    <name type="scientific">Rhizobium halophytocola</name>
    <dbReference type="NCBI Taxonomy" id="735519"/>
    <lineage>
        <taxon>Bacteria</taxon>
        <taxon>Pseudomonadati</taxon>
        <taxon>Pseudomonadota</taxon>
        <taxon>Alphaproteobacteria</taxon>
        <taxon>Hyphomicrobiales</taxon>
        <taxon>Rhizobiaceae</taxon>
        <taxon>Rhizobium/Agrobacterium group</taxon>
        <taxon>Rhizobium</taxon>
    </lineage>
</organism>
<evidence type="ECO:0000313" key="3">
    <source>
        <dbReference type="Proteomes" id="UP000759443"/>
    </source>
</evidence>
<name>A0ABS4E2B8_9HYPH</name>
<evidence type="ECO:0000259" key="1">
    <source>
        <dbReference type="Pfam" id="PF13480"/>
    </source>
</evidence>
<gene>
    <name evidence="2" type="ORF">J2Z17_003532</name>
</gene>
<dbReference type="RefSeq" id="WP_209946925.1">
    <property type="nucleotide sequence ID" value="NZ_JAGGJU010000010.1"/>
</dbReference>